<gene>
    <name evidence="1" type="ORF">HNQ61_000156</name>
</gene>
<evidence type="ECO:0000313" key="2">
    <source>
        <dbReference type="Proteomes" id="UP000582837"/>
    </source>
</evidence>
<proteinExistence type="predicted"/>
<sequence>MLSQPGSSDTPEAIDLRGRIFTDLDKLAFALEMEAAAHLEHGRADEYLRVQERRLGVRLAQRLVAGVPAEEVNGRMEQWEHAYARRLGMDEAA</sequence>
<dbReference type="Proteomes" id="UP000582837">
    <property type="component" value="Unassembled WGS sequence"/>
</dbReference>
<dbReference type="RefSeq" id="WP_170030723.1">
    <property type="nucleotide sequence ID" value="NZ_JABDTL010000001.1"/>
</dbReference>
<accession>A0A841GV49</accession>
<keyword evidence="2" id="KW-1185">Reference proteome</keyword>
<protein>
    <submittedName>
        <fullName evidence="1">Uncharacterized protein</fullName>
    </submittedName>
</protein>
<evidence type="ECO:0000313" key="1">
    <source>
        <dbReference type="EMBL" id="MBB6068545.1"/>
    </source>
</evidence>
<reference evidence="1 2" key="1">
    <citation type="submission" date="2020-08" db="EMBL/GenBank/DDBJ databases">
        <title>Genomic Encyclopedia of Type Strains, Phase IV (KMG-IV): sequencing the most valuable type-strain genomes for metagenomic binning, comparative biology and taxonomic classification.</title>
        <authorList>
            <person name="Goeker M."/>
        </authorList>
    </citation>
    <scope>NUCLEOTIDE SEQUENCE [LARGE SCALE GENOMIC DNA]</scope>
    <source>
        <strain evidence="1 2">DSM 29007</strain>
    </source>
</reference>
<comment type="caution">
    <text evidence="1">The sequence shown here is derived from an EMBL/GenBank/DDBJ whole genome shotgun (WGS) entry which is preliminary data.</text>
</comment>
<dbReference type="AlphaFoldDB" id="A0A841GV49"/>
<organism evidence="1 2">
    <name type="scientific">Longimicrobium terrae</name>
    <dbReference type="NCBI Taxonomy" id="1639882"/>
    <lineage>
        <taxon>Bacteria</taxon>
        <taxon>Pseudomonadati</taxon>
        <taxon>Gemmatimonadota</taxon>
        <taxon>Longimicrobiia</taxon>
        <taxon>Longimicrobiales</taxon>
        <taxon>Longimicrobiaceae</taxon>
        <taxon>Longimicrobium</taxon>
    </lineage>
</organism>
<name>A0A841GV49_9BACT</name>
<dbReference type="EMBL" id="JACHIA010000001">
    <property type="protein sequence ID" value="MBB6068545.1"/>
    <property type="molecule type" value="Genomic_DNA"/>
</dbReference>